<dbReference type="AlphaFoldDB" id="L8MXS9"/>
<dbReference type="Proteomes" id="UP000011201">
    <property type="component" value="Unassembled WGS sequence"/>
</dbReference>
<comment type="caution">
    <text evidence="1">The sequence shown here is derived from an EMBL/GenBank/DDBJ whole genome shotgun (WGS) entry which is preliminary data.</text>
</comment>
<reference evidence="1 2" key="1">
    <citation type="journal article" date="2013" name="Proc. Natl. Acad. Sci. U.S.A.">
        <title>Improving the coverage of the cyanobacterial phylum using diversity-driven genome sequencing.</title>
        <authorList>
            <person name="Shih P.M."/>
            <person name="Wu D."/>
            <person name="Latifi A."/>
            <person name="Axen S.D."/>
            <person name="Fewer D.P."/>
            <person name="Talla E."/>
            <person name="Calteau A."/>
            <person name="Cai F."/>
            <person name="Tandeau de Marsac N."/>
            <person name="Rippka R."/>
            <person name="Herdman M."/>
            <person name="Sivonen K."/>
            <person name="Coursin T."/>
            <person name="Laurent T."/>
            <person name="Goodwin L."/>
            <person name="Nolan M."/>
            <person name="Davenport K.W."/>
            <person name="Han C.S."/>
            <person name="Rubin E.M."/>
            <person name="Eisen J.A."/>
            <person name="Woyke T."/>
            <person name="Gugger M."/>
            <person name="Kerfeld C.A."/>
        </authorList>
    </citation>
    <scope>NUCLEOTIDE SEQUENCE [LARGE SCALE GENOMIC DNA]</scope>
    <source>
        <strain evidence="1 2">PCC 7429</strain>
    </source>
</reference>
<proteinExistence type="predicted"/>
<gene>
    <name evidence="1" type="ORF">Pse7429DRAFT_2943</name>
</gene>
<dbReference type="EMBL" id="ALWB01000105">
    <property type="protein sequence ID" value="ELS32266.1"/>
    <property type="molecule type" value="Genomic_DNA"/>
</dbReference>
<evidence type="ECO:0000313" key="2">
    <source>
        <dbReference type="Proteomes" id="UP000011201"/>
    </source>
</evidence>
<sequence>MAEDGLLRTLTDKAKEIGEKDEQYQPFVKEIMQLAKHFQIEQIEALLQKSLTIAT</sequence>
<protein>
    <submittedName>
        <fullName evidence="1">Uncharacterized protein</fullName>
    </submittedName>
</protein>
<keyword evidence="2" id="KW-1185">Reference proteome</keyword>
<name>L8MXS9_9CYAN</name>
<evidence type="ECO:0000313" key="1">
    <source>
        <dbReference type="EMBL" id="ELS32266.1"/>
    </source>
</evidence>
<organism evidence="1 2">
    <name type="scientific">Pseudanabaena biceps PCC 7429</name>
    <dbReference type="NCBI Taxonomy" id="927668"/>
    <lineage>
        <taxon>Bacteria</taxon>
        <taxon>Bacillati</taxon>
        <taxon>Cyanobacteriota</taxon>
        <taxon>Cyanophyceae</taxon>
        <taxon>Pseudanabaenales</taxon>
        <taxon>Pseudanabaenaceae</taxon>
        <taxon>Pseudanabaena</taxon>
    </lineage>
</organism>
<dbReference type="PATRIC" id="fig|927668.3.peg.2987"/>
<accession>L8MXS9</accession>